<sequence length="227" mass="22708">MTSSDAWERRGDHRPGTVVAMRAARRSRPATAVVVLAGALLAGPLAVGAQAHTELIGSSPAKNATPEQAPATVVLQFSEPVSDLGLAVRVSGPAGRVEAGRAKLAGAAVAQELQAERPAGRYTVTYRVTSNDGHPIEGTFSFTARSATEGSPTTSASPSASGSPTATPAVARPVATDGTDAGGDGVSSTWFVVGATIVGAGLLAAVAAIALPRRRPSGEDRPGPPSD</sequence>
<evidence type="ECO:0000256" key="6">
    <source>
        <dbReference type="SAM" id="Phobius"/>
    </source>
</evidence>
<dbReference type="Pfam" id="PF04234">
    <property type="entry name" value="CopC"/>
    <property type="match status" value="1"/>
</dbReference>
<dbReference type="PANTHER" id="PTHR34820">
    <property type="entry name" value="INNER MEMBRANE PROTEIN YEBZ"/>
    <property type="match status" value="1"/>
</dbReference>
<dbReference type="RefSeq" id="WP_398275070.1">
    <property type="nucleotide sequence ID" value="NZ_JBITLV010000001.1"/>
</dbReference>
<dbReference type="InterPro" id="IPR007348">
    <property type="entry name" value="CopC_dom"/>
</dbReference>
<organism evidence="8 9">
    <name type="scientific">Spongisporangium articulatum</name>
    <dbReference type="NCBI Taxonomy" id="3362603"/>
    <lineage>
        <taxon>Bacteria</taxon>
        <taxon>Bacillati</taxon>
        <taxon>Actinomycetota</taxon>
        <taxon>Actinomycetes</taxon>
        <taxon>Kineosporiales</taxon>
        <taxon>Kineosporiaceae</taxon>
        <taxon>Spongisporangium</taxon>
    </lineage>
</organism>
<evidence type="ECO:0000313" key="9">
    <source>
        <dbReference type="Proteomes" id="UP001612915"/>
    </source>
</evidence>
<proteinExistence type="predicted"/>
<dbReference type="InterPro" id="IPR014755">
    <property type="entry name" value="Cu-Rt/internalin_Ig-like"/>
</dbReference>
<keyword evidence="9" id="KW-1185">Reference proteome</keyword>
<comment type="caution">
    <text evidence="8">The sequence shown here is derived from an EMBL/GenBank/DDBJ whole genome shotgun (WGS) entry which is preliminary data.</text>
</comment>
<accession>A0ABW8AI83</accession>
<keyword evidence="6" id="KW-1133">Transmembrane helix</keyword>
<keyword evidence="6" id="KW-0472">Membrane</keyword>
<keyword evidence="3" id="KW-0732">Signal</keyword>
<reference evidence="8 9" key="1">
    <citation type="submission" date="2024-10" db="EMBL/GenBank/DDBJ databases">
        <title>The Natural Products Discovery Center: Release of the First 8490 Sequenced Strains for Exploring Actinobacteria Biosynthetic Diversity.</title>
        <authorList>
            <person name="Kalkreuter E."/>
            <person name="Kautsar S.A."/>
            <person name="Yang D."/>
            <person name="Bader C.D."/>
            <person name="Teijaro C.N."/>
            <person name="Fluegel L."/>
            <person name="Davis C.M."/>
            <person name="Simpson J.R."/>
            <person name="Lauterbach L."/>
            <person name="Steele A.D."/>
            <person name="Gui C."/>
            <person name="Meng S."/>
            <person name="Li G."/>
            <person name="Viehrig K."/>
            <person name="Ye F."/>
            <person name="Su P."/>
            <person name="Kiefer A.F."/>
            <person name="Nichols A."/>
            <person name="Cepeda A.J."/>
            <person name="Yan W."/>
            <person name="Fan B."/>
            <person name="Jiang Y."/>
            <person name="Adhikari A."/>
            <person name="Zheng C.-J."/>
            <person name="Schuster L."/>
            <person name="Cowan T.M."/>
            <person name="Smanski M.J."/>
            <person name="Chevrette M.G."/>
            <person name="De Carvalho L.P.S."/>
            <person name="Shen B."/>
        </authorList>
    </citation>
    <scope>NUCLEOTIDE SEQUENCE [LARGE SCALE GENOMIC DNA]</scope>
    <source>
        <strain evidence="8 9">NPDC049639</strain>
    </source>
</reference>
<dbReference type="Gene3D" id="2.60.40.1220">
    <property type="match status" value="1"/>
</dbReference>
<feature type="domain" description="CopC" evidence="7">
    <location>
        <begin position="52"/>
        <end position="143"/>
    </location>
</feature>
<gene>
    <name evidence="8" type="ORF">ACIB24_03220</name>
</gene>
<comment type="subcellular location">
    <subcellularLocation>
        <location evidence="1">Cell envelope</location>
    </subcellularLocation>
</comment>
<name>A0ABW8AI83_9ACTN</name>
<evidence type="ECO:0000256" key="1">
    <source>
        <dbReference type="ARBA" id="ARBA00004196"/>
    </source>
</evidence>
<evidence type="ECO:0000256" key="4">
    <source>
        <dbReference type="ARBA" id="ARBA00023008"/>
    </source>
</evidence>
<evidence type="ECO:0000313" key="8">
    <source>
        <dbReference type="EMBL" id="MFI7586070.1"/>
    </source>
</evidence>
<evidence type="ECO:0000256" key="2">
    <source>
        <dbReference type="ARBA" id="ARBA00022723"/>
    </source>
</evidence>
<keyword evidence="4" id="KW-0186">Copper</keyword>
<dbReference type="SUPFAM" id="SSF81296">
    <property type="entry name" value="E set domains"/>
    <property type="match status" value="1"/>
</dbReference>
<evidence type="ECO:0000256" key="5">
    <source>
        <dbReference type="SAM" id="MobiDB-lite"/>
    </source>
</evidence>
<feature type="region of interest" description="Disordered" evidence="5">
    <location>
        <begin position="145"/>
        <end position="182"/>
    </location>
</feature>
<protein>
    <submittedName>
        <fullName evidence="8">Copper resistance protein CopC</fullName>
    </submittedName>
</protein>
<dbReference type="InterPro" id="IPR014756">
    <property type="entry name" value="Ig_E-set"/>
</dbReference>
<feature type="transmembrane region" description="Helical" evidence="6">
    <location>
        <begin position="190"/>
        <end position="211"/>
    </location>
</feature>
<keyword evidence="2" id="KW-0479">Metal-binding</keyword>
<dbReference type="InterPro" id="IPR032694">
    <property type="entry name" value="CopC/D"/>
</dbReference>
<evidence type="ECO:0000259" key="7">
    <source>
        <dbReference type="Pfam" id="PF04234"/>
    </source>
</evidence>
<dbReference type="PANTHER" id="PTHR34820:SF4">
    <property type="entry name" value="INNER MEMBRANE PROTEIN YEBZ"/>
    <property type="match status" value="1"/>
</dbReference>
<keyword evidence="6" id="KW-0812">Transmembrane</keyword>
<dbReference type="EMBL" id="JBITLV010000001">
    <property type="protein sequence ID" value="MFI7586070.1"/>
    <property type="molecule type" value="Genomic_DNA"/>
</dbReference>
<feature type="compositionally biased region" description="Low complexity" evidence="5">
    <location>
        <begin position="146"/>
        <end position="179"/>
    </location>
</feature>
<evidence type="ECO:0000256" key="3">
    <source>
        <dbReference type="ARBA" id="ARBA00022729"/>
    </source>
</evidence>
<dbReference type="Proteomes" id="UP001612915">
    <property type="component" value="Unassembled WGS sequence"/>
</dbReference>